<dbReference type="PANTHER" id="PTHR46564">
    <property type="entry name" value="TRANSPOSASE"/>
    <property type="match status" value="1"/>
</dbReference>
<dbReference type="Pfam" id="PF13358">
    <property type="entry name" value="DDE_3"/>
    <property type="match status" value="1"/>
</dbReference>
<name>A0AA44IWY4_9HYPH</name>
<reference evidence="2" key="1">
    <citation type="submission" date="2019-07" db="EMBL/GenBank/DDBJ databases">
        <title>FDA dAtabase for Regulatory Grade micrObial Sequences (FDA-ARGOS): Supporting development and validation of Infectious Disease Dx tests.</title>
        <authorList>
            <person name="Bachman M."/>
            <person name="Young C."/>
            <person name="Tallon L."/>
            <person name="Sadzewicz L."/>
            <person name="Vavikolanu K."/>
            <person name="Mehta A."/>
            <person name="Aluvathingal J."/>
            <person name="Nadendla S."/>
            <person name="Nandy P."/>
            <person name="Geyer C."/>
            <person name="Yan Y."/>
            <person name="Sichtig H."/>
        </authorList>
    </citation>
    <scope>NUCLEOTIDE SEQUENCE</scope>
    <source>
        <strain evidence="2">FDAARGOS_618</strain>
        <plasmid evidence="2">unnamed2</plasmid>
    </source>
</reference>
<comment type="caution">
    <text evidence="2">The sequence shown here is derived from an EMBL/GenBank/DDBJ whole genome shotgun (WGS) entry which is preliminary data.</text>
</comment>
<dbReference type="Proteomes" id="UP001155820">
    <property type="component" value="Unassembled WGS sequence"/>
</dbReference>
<sequence length="116" mass="12474">MSVTHGHRKATTLVAGLHNTGMVAPHVIDGTINGKWFDANVAKVLVPMLKLKLSDIFILDNLSSHKRPGAQEMIAAAGAEMMVLPPSSLDFTPIEKAFFKLKAPLRNAAERNVTGS</sequence>
<feature type="domain" description="Tc1-like transposase DDE" evidence="1">
    <location>
        <begin position="5"/>
        <end position="107"/>
    </location>
</feature>
<dbReference type="InterPro" id="IPR038717">
    <property type="entry name" value="Tc1-like_DDE_dom"/>
</dbReference>
<gene>
    <name evidence="2" type="ORF">FOB26_01175</name>
</gene>
<dbReference type="AlphaFoldDB" id="A0AA44IWY4"/>
<dbReference type="InterPro" id="IPR036397">
    <property type="entry name" value="RNaseH_sf"/>
</dbReference>
<geneLocation type="plasmid" evidence="2">
    <name>unnamed2</name>
</geneLocation>
<protein>
    <submittedName>
        <fullName evidence="2">Transposase</fullName>
    </submittedName>
</protein>
<keyword evidence="3" id="KW-1185">Reference proteome</keyword>
<accession>A0AA44IWY4</accession>
<dbReference type="PANTHER" id="PTHR46564:SF1">
    <property type="entry name" value="TRANSPOSASE"/>
    <property type="match status" value="1"/>
</dbReference>
<organism evidence="2 3">
    <name type="scientific">Agrobacterium pusense</name>
    <dbReference type="NCBI Taxonomy" id="648995"/>
    <lineage>
        <taxon>Bacteria</taxon>
        <taxon>Pseudomonadati</taxon>
        <taxon>Pseudomonadota</taxon>
        <taxon>Alphaproteobacteria</taxon>
        <taxon>Hyphomicrobiales</taxon>
        <taxon>Rhizobiaceae</taxon>
        <taxon>Rhizobium/Agrobacterium group</taxon>
        <taxon>Agrobacterium</taxon>
    </lineage>
</organism>
<dbReference type="Gene3D" id="3.30.420.10">
    <property type="entry name" value="Ribonuclease H-like superfamily/Ribonuclease H"/>
    <property type="match status" value="1"/>
</dbReference>
<keyword evidence="2" id="KW-0614">Plasmid</keyword>
<dbReference type="EMBL" id="JABRWM010000002">
    <property type="protein sequence ID" value="NRF17767.1"/>
    <property type="molecule type" value="Genomic_DNA"/>
</dbReference>
<evidence type="ECO:0000259" key="1">
    <source>
        <dbReference type="Pfam" id="PF13358"/>
    </source>
</evidence>
<evidence type="ECO:0000313" key="2">
    <source>
        <dbReference type="EMBL" id="NRF17767.1"/>
    </source>
</evidence>
<evidence type="ECO:0000313" key="3">
    <source>
        <dbReference type="Proteomes" id="UP001155820"/>
    </source>
</evidence>
<proteinExistence type="predicted"/>
<dbReference type="GO" id="GO:0003676">
    <property type="term" value="F:nucleic acid binding"/>
    <property type="evidence" value="ECO:0007669"/>
    <property type="project" value="InterPro"/>
</dbReference>